<name>A0ABR2MAU5_9ASPA</name>
<dbReference type="EMBL" id="JBBWWR010000010">
    <property type="protein sequence ID" value="KAK8961213.1"/>
    <property type="molecule type" value="Genomic_DNA"/>
</dbReference>
<feature type="region of interest" description="Disordered" evidence="1">
    <location>
        <begin position="1"/>
        <end position="98"/>
    </location>
</feature>
<evidence type="ECO:0000256" key="1">
    <source>
        <dbReference type="SAM" id="MobiDB-lite"/>
    </source>
</evidence>
<proteinExistence type="predicted"/>
<evidence type="ECO:0000313" key="3">
    <source>
        <dbReference type="Proteomes" id="UP001412067"/>
    </source>
</evidence>
<keyword evidence="3" id="KW-1185">Reference proteome</keyword>
<evidence type="ECO:0000313" key="2">
    <source>
        <dbReference type="EMBL" id="KAK8961213.1"/>
    </source>
</evidence>
<organism evidence="2 3">
    <name type="scientific">Platanthera guangdongensis</name>
    <dbReference type="NCBI Taxonomy" id="2320717"/>
    <lineage>
        <taxon>Eukaryota</taxon>
        <taxon>Viridiplantae</taxon>
        <taxon>Streptophyta</taxon>
        <taxon>Embryophyta</taxon>
        <taxon>Tracheophyta</taxon>
        <taxon>Spermatophyta</taxon>
        <taxon>Magnoliopsida</taxon>
        <taxon>Liliopsida</taxon>
        <taxon>Asparagales</taxon>
        <taxon>Orchidaceae</taxon>
        <taxon>Orchidoideae</taxon>
        <taxon>Orchideae</taxon>
        <taxon>Orchidinae</taxon>
        <taxon>Platanthera</taxon>
    </lineage>
</organism>
<feature type="region of interest" description="Disordered" evidence="1">
    <location>
        <begin position="216"/>
        <end position="236"/>
    </location>
</feature>
<dbReference type="Proteomes" id="UP001412067">
    <property type="component" value="Unassembled WGS sequence"/>
</dbReference>
<accession>A0ABR2MAU5</accession>
<sequence length="323" mass="36879">MERRRRILISGEERELSARAGGDKADAVRCLRRKRRRRPETEEDPEEASVLEAGGGGSRDFMRELRRMRETEPRWDQEKNPRRQITTGRRMGSESGFAGSGEGWPGLVYDRNLAAIQLASRRGCQSLFPPPVLHTFTLPLEAEMMEAPRGPLCLMQPNVNAAFHCRVQQSISLSDFPKIPQPPVRLFPLQAPADRIAAASFSCSASASVGALLHTRRSRSHDFPDPSQNRVREKPGSRRLAQNLWRFRRRQRRRRFSISRPFRSEQRQLRVTTISQQAAIANPHPQCSFRRLQISHPASNSTSRYRILSVRHFTISLAAISQQ</sequence>
<feature type="compositionally biased region" description="Basic and acidic residues" evidence="1">
    <location>
        <begin position="220"/>
        <end position="236"/>
    </location>
</feature>
<gene>
    <name evidence="2" type="ORF">KSP40_PGU013223</name>
</gene>
<feature type="compositionally biased region" description="Basic and acidic residues" evidence="1">
    <location>
        <begin position="60"/>
        <end position="81"/>
    </location>
</feature>
<reference evidence="2 3" key="1">
    <citation type="journal article" date="2022" name="Nat. Plants">
        <title>Genomes of leafy and leafless Platanthera orchids illuminate the evolution of mycoheterotrophy.</title>
        <authorList>
            <person name="Li M.H."/>
            <person name="Liu K.W."/>
            <person name="Li Z."/>
            <person name="Lu H.C."/>
            <person name="Ye Q.L."/>
            <person name="Zhang D."/>
            <person name="Wang J.Y."/>
            <person name="Li Y.F."/>
            <person name="Zhong Z.M."/>
            <person name="Liu X."/>
            <person name="Yu X."/>
            <person name="Liu D.K."/>
            <person name="Tu X.D."/>
            <person name="Liu B."/>
            <person name="Hao Y."/>
            <person name="Liao X.Y."/>
            <person name="Jiang Y.T."/>
            <person name="Sun W.H."/>
            <person name="Chen J."/>
            <person name="Chen Y.Q."/>
            <person name="Ai Y."/>
            <person name="Zhai J.W."/>
            <person name="Wu S.S."/>
            <person name="Zhou Z."/>
            <person name="Hsiao Y.Y."/>
            <person name="Wu W.L."/>
            <person name="Chen Y.Y."/>
            <person name="Lin Y.F."/>
            <person name="Hsu J.L."/>
            <person name="Li C.Y."/>
            <person name="Wang Z.W."/>
            <person name="Zhao X."/>
            <person name="Zhong W.Y."/>
            <person name="Ma X.K."/>
            <person name="Ma L."/>
            <person name="Huang J."/>
            <person name="Chen G.Z."/>
            <person name="Huang M.Z."/>
            <person name="Huang L."/>
            <person name="Peng D.H."/>
            <person name="Luo Y.B."/>
            <person name="Zou S.Q."/>
            <person name="Chen S.P."/>
            <person name="Lan S."/>
            <person name="Tsai W.C."/>
            <person name="Van de Peer Y."/>
            <person name="Liu Z.J."/>
        </authorList>
    </citation>
    <scope>NUCLEOTIDE SEQUENCE [LARGE SCALE GENOMIC DNA]</scope>
    <source>
        <strain evidence="2">Lor288</strain>
    </source>
</reference>
<feature type="compositionally biased region" description="Basic and acidic residues" evidence="1">
    <location>
        <begin position="11"/>
        <end position="29"/>
    </location>
</feature>
<protein>
    <submittedName>
        <fullName evidence="2">Uncharacterized protein</fullName>
    </submittedName>
</protein>
<comment type="caution">
    <text evidence="2">The sequence shown here is derived from an EMBL/GenBank/DDBJ whole genome shotgun (WGS) entry which is preliminary data.</text>
</comment>